<dbReference type="STRING" id="1416779.SAMN05444409_1465"/>
<proteinExistence type="predicted"/>
<reference evidence="2" key="1">
    <citation type="submission" date="2016-11" db="EMBL/GenBank/DDBJ databases">
        <authorList>
            <person name="Varghese N."/>
            <person name="Submissions S."/>
        </authorList>
    </citation>
    <scope>NUCLEOTIDE SEQUENCE [LARGE SCALE GENOMIC DNA]</scope>
    <source>
        <strain evidence="2">DSM 27623</strain>
    </source>
</reference>
<name>A0A1N6FTF2_9FLAO</name>
<dbReference type="Proteomes" id="UP000185207">
    <property type="component" value="Unassembled WGS sequence"/>
</dbReference>
<sequence length="121" mass="14363">MKAETQYTDLTGTVAADISDFTTRSNQLYEVANYFNIDQKRFKVIGITVYGVDNFYIAFLCVDNQKTTKEKEFICKLRIETDEKEILSLLFKRLHIVLYEKYDEKYRNLEVDDELYLSEVE</sequence>
<dbReference type="AlphaFoldDB" id="A0A1N6FTF2"/>
<evidence type="ECO:0000313" key="1">
    <source>
        <dbReference type="EMBL" id="SIN98502.1"/>
    </source>
</evidence>
<evidence type="ECO:0000313" key="2">
    <source>
        <dbReference type="Proteomes" id="UP000185207"/>
    </source>
</evidence>
<accession>A0A1N6FTF2</accession>
<organism evidence="1 2">
    <name type="scientific">Epilithonimonas zeae</name>
    <dbReference type="NCBI Taxonomy" id="1416779"/>
    <lineage>
        <taxon>Bacteria</taxon>
        <taxon>Pseudomonadati</taxon>
        <taxon>Bacteroidota</taxon>
        <taxon>Flavobacteriia</taxon>
        <taxon>Flavobacteriales</taxon>
        <taxon>Weeksellaceae</taxon>
        <taxon>Chryseobacterium group</taxon>
        <taxon>Epilithonimonas</taxon>
    </lineage>
</organism>
<dbReference type="EMBL" id="FSRK01000001">
    <property type="protein sequence ID" value="SIN98502.1"/>
    <property type="molecule type" value="Genomic_DNA"/>
</dbReference>
<dbReference type="RefSeq" id="WP_074234209.1">
    <property type="nucleotide sequence ID" value="NZ_FSRK01000001.1"/>
</dbReference>
<gene>
    <name evidence="1" type="ORF">SAMN05444409_1465</name>
</gene>
<protein>
    <submittedName>
        <fullName evidence="1">Uncharacterized protein</fullName>
    </submittedName>
</protein>
<keyword evidence="2" id="KW-1185">Reference proteome</keyword>
<dbReference type="OrthoDB" id="1098203at2"/>